<dbReference type="InterPro" id="IPR000859">
    <property type="entry name" value="CUB_dom"/>
</dbReference>
<keyword evidence="4" id="KW-0677">Repeat</keyword>
<keyword evidence="6" id="KW-0862">Zinc</keyword>
<keyword evidence="5" id="KW-0378">Hydrolase</keyword>
<dbReference type="GeneID" id="105436444"/>
<feature type="domain" description="CUB" evidence="11">
    <location>
        <begin position="221"/>
        <end position="329"/>
    </location>
</feature>
<dbReference type="FunFam" id="2.60.120.290:FF:000003">
    <property type="entry name" value="Neuropilin"/>
    <property type="match status" value="1"/>
</dbReference>
<dbReference type="InterPro" id="IPR035914">
    <property type="entry name" value="Sperma_CUB_dom_sf"/>
</dbReference>
<dbReference type="KEGG" id="spu:105436444"/>
<dbReference type="CDD" id="cd00041">
    <property type="entry name" value="CUB"/>
    <property type="match status" value="3"/>
</dbReference>
<evidence type="ECO:0000256" key="8">
    <source>
        <dbReference type="ARBA" id="ARBA00023157"/>
    </source>
</evidence>
<feature type="domain" description="CUB" evidence="11">
    <location>
        <begin position="348"/>
        <end position="456"/>
    </location>
</feature>
<keyword evidence="9" id="KW-0325">Glycoprotein</keyword>
<keyword evidence="14" id="KW-1185">Reference proteome</keyword>
<feature type="domain" description="CUB" evidence="11">
    <location>
        <begin position="96"/>
        <end position="210"/>
    </location>
</feature>
<feature type="domain" description="Peptidase M12A" evidence="12">
    <location>
        <begin position="1"/>
        <end position="49"/>
    </location>
</feature>
<dbReference type="InterPro" id="IPR001506">
    <property type="entry name" value="Peptidase_M12A"/>
</dbReference>
<dbReference type="EnsemblMetazoa" id="XM_030986436">
    <property type="protein sequence ID" value="XP_030842296"/>
    <property type="gene ID" value="LOC105436444"/>
</dbReference>
<reference evidence="13" key="2">
    <citation type="submission" date="2021-01" db="UniProtKB">
        <authorList>
            <consortium name="EnsemblMetazoa"/>
        </authorList>
    </citation>
    <scope>IDENTIFICATION</scope>
</reference>
<dbReference type="PROSITE" id="PS01180">
    <property type="entry name" value="CUB"/>
    <property type="match status" value="3"/>
</dbReference>
<dbReference type="RefSeq" id="XP_030842296.1">
    <property type="nucleotide sequence ID" value="XM_030986436.1"/>
</dbReference>
<keyword evidence="1" id="KW-0645">Protease</keyword>
<dbReference type="SMART" id="SM00042">
    <property type="entry name" value="CUB"/>
    <property type="match status" value="3"/>
</dbReference>
<keyword evidence="7" id="KW-0482">Metalloprotease</keyword>
<dbReference type="Pfam" id="PF00431">
    <property type="entry name" value="CUB"/>
    <property type="match status" value="3"/>
</dbReference>
<name>A0A7M7NX81_STRPU</name>
<evidence type="ECO:0000259" key="11">
    <source>
        <dbReference type="PROSITE" id="PS01180"/>
    </source>
</evidence>
<sequence length="476" mass="52384">MHGSSTYASIDGVEQTIIALNPLEMPYMGNRVAPTFYDLQKLNVAYGCPALAAEVCLMPIVCLHEGYLLPTCECACKPQYMGTNCDMENPDYVPRCIQIFTIDDGLTGTIFSPNYPSNYDPDTICQYIITGPAESNISVQFTDFNLQPGNTACTNDYLDIFLADTALANTTSCGSVGPSAFDSISNEIRIVFKSDSTIQDKGFSLMYTIHTKPMPMAMESCNVSFSNSVGEITNYVSESPNDTHCTYEINVPQGQRVALTMQSFDVENGYCSVNSIEVYLGDGTSTPIQFCNQCVPKEEIISATNTMKIIFAVQGSQENASFSATYRAVEIAINSSNPDVEGSTISYCQSTTDQDKGFIQSPRYPQAYRRRMCCQYEITASPGLHVELNFARIFQIEEEDTISIDIGGSQPIRLILTGHNAPIGSYVSLAEKMSIQFESNESRFAGRGFRGFFRSVSLSIPRDEDPVTQPPFIPEP</sequence>
<dbReference type="SUPFAM" id="SSF49854">
    <property type="entry name" value="Spermadhesin, CUB domain"/>
    <property type="match status" value="3"/>
</dbReference>
<keyword evidence="3" id="KW-0732">Signal</keyword>
<protein>
    <recommendedName>
        <fullName evidence="15">Cubilin</fullName>
    </recommendedName>
</protein>
<dbReference type="OrthoDB" id="9991628at2759"/>
<evidence type="ECO:0000256" key="2">
    <source>
        <dbReference type="ARBA" id="ARBA00022723"/>
    </source>
</evidence>
<evidence type="ECO:0000256" key="3">
    <source>
        <dbReference type="ARBA" id="ARBA00022729"/>
    </source>
</evidence>
<evidence type="ECO:0000256" key="6">
    <source>
        <dbReference type="ARBA" id="ARBA00022833"/>
    </source>
</evidence>
<dbReference type="GO" id="GO:0004222">
    <property type="term" value="F:metalloendopeptidase activity"/>
    <property type="evidence" value="ECO:0007669"/>
    <property type="project" value="InterPro"/>
</dbReference>
<dbReference type="PROSITE" id="PS51864">
    <property type="entry name" value="ASTACIN"/>
    <property type="match status" value="1"/>
</dbReference>
<dbReference type="InParanoid" id="A0A7M7NX81"/>
<evidence type="ECO:0000256" key="1">
    <source>
        <dbReference type="ARBA" id="ARBA00022670"/>
    </source>
</evidence>
<evidence type="ECO:0000259" key="12">
    <source>
        <dbReference type="PROSITE" id="PS51864"/>
    </source>
</evidence>
<organism evidence="13 14">
    <name type="scientific">Strongylocentrotus purpuratus</name>
    <name type="common">Purple sea urchin</name>
    <dbReference type="NCBI Taxonomy" id="7668"/>
    <lineage>
        <taxon>Eukaryota</taxon>
        <taxon>Metazoa</taxon>
        <taxon>Echinodermata</taxon>
        <taxon>Eleutherozoa</taxon>
        <taxon>Echinozoa</taxon>
        <taxon>Echinoidea</taxon>
        <taxon>Euechinoidea</taxon>
        <taxon>Echinacea</taxon>
        <taxon>Camarodonta</taxon>
        <taxon>Echinidea</taxon>
        <taxon>Strongylocentrotidae</taxon>
        <taxon>Strongylocentrotus</taxon>
    </lineage>
</organism>
<accession>A0A7M7NX81</accession>
<proteinExistence type="predicted"/>
<dbReference type="PANTHER" id="PTHR24251">
    <property type="entry name" value="OVOCHYMASE-RELATED"/>
    <property type="match status" value="1"/>
</dbReference>
<dbReference type="Gene3D" id="2.60.120.290">
    <property type="entry name" value="Spermadhesin, CUB domain"/>
    <property type="match status" value="3"/>
</dbReference>
<keyword evidence="2" id="KW-0479">Metal-binding</keyword>
<evidence type="ECO:0000256" key="4">
    <source>
        <dbReference type="ARBA" id="ARBA00022737"/>
    </source>
</evidence>
<dbReference type="OMA" id="CECACKP"/>
<reference evidence="14" key="1">
    <citation type="submission" date="2015-02" db="EMBL/GenBank/DDBJ databases">
        <title>Genome sequencing for Strongylocentrotus purpuratus.</title>
        <authorList>
            <person name="Murali S."/>
            <person name="Liu Y."/>
            <person name="Vee V."/>
            <person name="English A."/>
            <person name="Wang M."/>
            <person name="Skinner E."/>
            <person name="Han Y."/>
            <person name="Muzny D.M."/>
            <person name="Worley K.C."/>
            <person name="Gibbs R.A."/>
        </authorList>
    </citation>
    <scope>NUCLEOTIDE SEQUENCE</scope>
</reference>
<evidence type="ECO:0000256" key="5">
    <source>
        <dbReference type="ARBA" id="ARBA00022801"/>
    </source>
</evidence>
<dbReference type="GO" id="GO:0046872">
    <property type="term" value="F:metal ion binding"/>
    <property type="evidence" value="ECO:0007669"/>
    <property type="project" value="UniProtKB-KW"/>
</dbReference>
<dbReference type="GO" id="GO:0006508">
    <property type="term" value="P:proteolysis"/>
    <property type="evidence" value="ECO:0007669"/>
    <property type="project" value="UniProtKB-KW"/>
</dbReference>
<dbReference type="AlphaFoldDB" id="A0A7M7NX81"/>
<dbReference type="PANTHER" id="PTHR24251:SF37">
    <property type="entry name" value="CUB DOMAIN-CONTAINING PROTEIN"/>
    <property type="match status" value="1"/>
</dbReference>
<evidence type="ECO:0000313" key="14">
    <source>
        <dbReference type="Proteomes" id="UP000007110"/>
    </source>
</evidence>
<comment type="caution">
    <text evidence="10">Lacks conserved residue(s) required for the propagation of feature annotation.</text>
</comment>
<evidence type="ECO:0008006" key="15">
    <source>
        <dbReference type="Google" id="ProtNLM"/>
    </source>
</evidence>
<dbReference type="Proteomes" id="UP000007110">
    <property type="component" value="Unassembled WGS sequence"/>
</dbReference>
<evidence type="ECO:0000256" key="7">
    <source>
        <dbReference type="ARBA" id="ARBA00023049"/>
    </source>
</evidence>
<keyword evidence="8" id="KW-1015">Disulfide bond</keyword>
<evidence type="ECO:0000313" key="13">
    <source>
        <dbReference type="EnsemblMetazoa" id="XP_030842296"/>
    </source>
</evidence>
<evidence type="ECO:0000256" key="9">
    <source>
        <dbReference type="ARBA" id="ARBA00023180"/>
    </source>
</evidence>
<evidence type="ECO:0000256" key="10">
    <source>
        <dbReference type="PROSITE-ProRule" id="PRU00059"/>
    </source>
</evidence>